<keyword evidence="3" id="KW-1185">Reference proteome</keyword>
<dbReference type="Proteomes" id="UP001244011">
    <property type="component" value="Unassembled WGS sequence"/>
</dbReference>
<reference evidence="2" key="1">
    <citation type="submission" date="2023-06" db="EMBL/GenBank/DDBJ databases">
        <title>Genome-scale phylogeny and comparative genomics of the fungal order Sordariales.</title>
        <authorList>
            <consortium name="Lawrence Berkeley National Laboratory"/>
            <person name="Hensen N."/>
            <person name="Bonometti L."/>
            <person name="Westerberg I."/>
            <person name="Brannstrom I.O."/>
            <person name="Guillou S."/>
            <person name="Cros-Aarteil S."/>
            <person name="Calhoun S."/>
            <person name="Haridas S."/>
            <person name="Kuo A."/>
            <person name="Mondo S."/>
            <person name="Pangilinan J."/>
            <person name="Riley R."/>
            <person name="Labutti K."/>
            <person name="Andreopoulos B."/>
            <person name="Lipzen A."/>
            <person name="Chen C."/>
            <person name="Yanf M."/>
            <person name="Daum C."/>
            <person name="Ng V."/>
            <person name="Clum A."/>
            <person name="Steindorff A."/>
            <person name="Ohm R."/>
            <person name="Martin F."/>
            <person name="Silar P."/>
            <person name="Natvig D."/>
            <person name="Lalanne C."/>
            <person name="Gautier V."/>
            <person name="Ament-Velasquez S.L."/>
            <person name="Kruys A."/>
            <person name="Hutchinson M.I."/>
            <person name="Powell A.J."/>
            <person name="Barry K."/>
            <person name="Miller A.N."/>
            <person name="Grigoriev I.V."/>
            <person name="Debuchy R."/>
            <person name="Gladieux P."/>
            <person name="Thoren M.H."/>
            <person name="Johannesson H."/>
        </authorList>
    </citation>
    <scope>NUCLEOTIDE SEQUENCE</scope>
    <source>
        <strain evidence="2">8032-3</strain>
    </source>
</reference>
<dbReference type="EMBL" id="MU838997">
    <property type="protein sequence ID" value="KAK1772452.1"/>
    <property type="molecule type" value="Genomic_DNA"/>
</dbReference>
<feature type="compositionally biased region" description="Polar residues" evidence="1">
    <location>
        <begin position="145"/>
        <end position="157"/>
    </location>
</feature>
<organism evidence="2 3">
    <name type="scientific">Phialemonium atrogriseum</name>
    <dbReference type="NCBI Taxonomy" id="1093897"/>
    <lineage>
        <taxon>Eukaryota</taxon>
        <taxon>Fungi</taxon>
        <taxon>Dikarya</taxon>
        <taxon>Ascomycota</taxon>
        <taxon>Pezizomycotina</taxon>
        <taxon>Sordariomycetes</taxon>
        <taxon>Sordariomycetidae</taxon>
        <taxon>Cephalothecales</taxon>
        <taxon>Cephalothecaceae</taxon>
        <taxon>Phialemonium</taxon>
    </lineage>
</organism>
<feature type="region of interest" description="Disordered" evidence="1">
    <location>
        <begin position="98"/>
        <end position="190"/>
    </location>
</feature>
<evidence type="ECO:0000313" key="3">
    <source>
        <dbReference type="Proteomes" id="UP001244011"/>
    </source>
</evidence>
<dbReference type="GeneID" id="85315811"/>
<dbReference type="AlphaFoldDB" id="A0AAJ0FLP9"/>
<gene>
    <name evidence="2" type="ORF">QBC33DRAFT_615059</name>
</gene>
<evidence type="ECO:0000256" key="1">
    <source>
        <dbReference type="SAM" id="MobiDB-lite"/>
    </source>
</evidence>
<comment type="caution">
    <text evidence="2">The sequence shown here is derived from an EMBL/GenBank/DDBJ whole genome shotgun (WGS) entry which is preliminary data.</text>
</comment>
<evidence type="ECO:0000313" key="2">
    <source>
        <dbReference type="EMBL" id="KAK1772452.1"/>
    </source>
</evidence>
<sequence length="269" mass="29388">MTLLRRLKVRRRASRLWERMKSPVELKSVSPAPVSLKTIGSTLVGSDPASKDTPKKDLLLPLVIDGRQLAVMAEEGKWCSSCGIYQRYDEPRIRCCPRPPFEDEPSDTAEPPLPTSETLASPQPMSPQPESQPSLDPEGPPNPVSNPDVSMANNVNPPVSKDDAEEEEEEGEGEEGFISDDEGDPAPARTPPCAFCLWSSTVGRWDDGLAALRYPATEDVYPPPRHRCGIRRRPLHPDLFRPHSPLGGLAAGLDAKGRFGEPGGRLGGW</sequence>
<accession>A0AAJ0FLP9</accession>
<dbReference type="RefSeq" id="XP_060288665.1">
    <property type="nucleotide sequence ID" value="XM_060432624.1"/>
</dbReference>
<name>A0AAJ0FLP9_9PEZI</name>
<protein>
    <submittedName>
        <fullName evidence="2">Uncharacterized protein</fullName>
    </submittedName>
</protein>
<proteinExistence type="predicted"/>
<feature type="compositionally biased region" description="Acidic residues" evidence="1">
    <location>
        <begin position="163"/>
        <end position="184"/>
    </location>
</feature>